<accession>A0A0R3TIE0</accession>
<reference evidence="2 3" key="2">
    <citation type="submission" date="2018-11" db="EMBL/GenBank/DDBJ databases">
        <authorList>
            <consortium name="Pathogen Informatics"/>
        </authorList>
    </citation>
    <scope>NUCLEOTIDE SEQUENCE [LARGE SCALE GENOMIC DNA]</scope>
</reference>
<name>A0A0R3TIE0_RODNA</name>
<organism evidence="4">
    <name type="scientific">Rodentolepis nana</name>
    <name type="common">Dwarf tapeworm</name>
    <name type="synonym">Hymenolepis nana</name>
    <dbReference type="NCBI Taxonomy" id="102285"/>
    <lineage>
        <taxon>Eukaryota</taxon>
        <taxon>Metazoa</taxon>
        <taxon>Spiralia</taxon>
        <taxon>Lophotrochozoa</taxon>
        <taxon>Platyhelminthes</taxon>
        <taxon>Cestoda</taxon>
        <taxon>Eucestoda</taxon>
        <taxon>Cyclophyllidea</taxon>
        <taxon>Hymenolepididae</taxon>
        <taxon>Rodentolepis</taxon>
    </lineage>
</organism>
<dbReference type="EMBL" id="UZAE01008569">
    <property type="protein sequence ID" value="VDO02687.1"/>
    <property type="molecule type" value="Genomic_DNA"/>
</dbReference>
<reference evidence="4" key="1">
    <citation type="submission" date="2017-02" db="UniProtKB">
        <authorList>
            <consortium name="WormBaseParasite"/>
        </authorList>
    </citation>
    <scope>IDENTIFICATION</scope>
</reference>
<proteinExistence type="predicted"/>
<evidence type="ECO:0000256" key="1">
    <source>
        <dbReference type="SAM" id="MobiDB-lite"/>
    </source>
</evidence>
<keyword evidence="3" id="KW-1185">Reference proteome</keyword>
<sequence>MSDMCCKLKRELTTDAVNVTVVTQSLQQPQAETKPVAPAAVIGSAAGPQQTQVEAQIPEAQRQPPVNPPVAPITEKVQAPAPPAPSMSS</sequence>
<evidence type="ECO:0000313" key="3">
    <source>
        <dbReference type="Proteomes" id="UP000278807"/>
    </source>
</evidence>
<feature type="region of interest" description="Disordered" evidence="1">
    <location>
        <begin position="58"/>
        <end position="89"/>
    </location>
</feature>
<evidence type="ECO:0000313" key="2">
    <source>
        <dbReference type="EMBL" id="VDO02687.1"/>
    </source>
</evidence>
<gene>
    <name evidence="2" type="ORF">HNAJ_LOCUS6827</name>
</gene>
<feature type="compositionally biased region" description="Pro residues" evidence="1">
    <location>
        <begin position="80"/>
        <end position="89"/>
    </location>
</feature>
<dbReference type="AlphaFoldDB" id="A0A0R3TIE0"/>
<dbReference type="WBParaSite" id="HNAJ_0000683101-mRNA-1">
    <property type="protein sequence ID" value="HNAJ_0000683101-mRNA-1"/>
    <property type="gene ID" value="HNAJ_0000683101"/>
</dbReference>
<protein>
    <submittedName>
        <fullName evidence="2 4">Uncharacterized protein</fullName>
    </submittedName>
</protein>
<dbReference type="Proteomes" id="UP000278807">
    <property type="component" value="Unassembled WGS sequence"/>
</dbReference>
<evidence type="ECO:0000313" key="4">
    <source>
        <dbReference type="WBParaSite" id="HNAJ_0000683101-mRNA-1"/>
    </source>
</evidence>